<dbReference type="AlphaFoldDB" id="A0A841C2K5"/>
<dbReference type="Proteomes" id="UP000587527">
    <property type="component" value="Unassembled WGS sequence"/>
</dbReference>
<dbReference type="Pfam" id="PF13427">
    <property type="entry name" value="AadA_C"/>
    <property type="match status" value="1"/>
</dbReference>
<sequence length="268" mass="27237">MSTGSRAGVLAVPDPGYARRMVAAIGIPADVHAFVRELADALRAVRSDLVGVYVHGSAALGGFRPSASDVDVLAVVSASAPTAVQHCAGEAMASVGGCPATGLEMSVITAATAAEVGGCEFEVHLNTTGPAPVIVPGAGGPGDPDLVLHCAVSRDHAVAVVGPPARQVFGPVPRPRILSAMVDELRWAADHACGAYAVLNACRALRYAADGRLCSKVDGGEWYLSARAPDRIVAAALDLQRGGTKQVARGDAARFVEESCRALRGVGG</sequence>
<keyword evidence="3" id="KW-0548">Nucleotidyltransferase</keyword>
<dbReference type="InterPro" id="IPR025184">
    <property type="entry name" value="AadA_C"/>
</dbReference>
<evidence type="ECO:0000256" key="1">
    <source>
        <dbReference type="ARBA" id="ARBA00022679"/>
    </source>
</evidence>
<comment type="caution">
    <text evidence="3">The sequence shown here is derived from an EMBL/GenBank/DDBJ whole genome shotgun (WGS) entry which is preliminary data.</text>
</comment>
<organism evidence="3 4">
    <name type="scientific">Allocatelliglobosispora scoriae</name>
    <dbReference type="NCBI Taxonomy" id="643052"/>
    <lineage>
        <taxon>Bacteria</taxon>
        <taxon>Bacillati</taxon>
        <taxon>Actinomycetota</taxon>
        <taxon>Actinomycetes</taxon>
        <taxon>Micromonosporales</taxon>
        <taxon>Micromonosporaceae</taxon>
        <taxon>Allocatelliglobosispora</taxon>
    </lineage>
</organism>
<gene>
    <name evidence="3" type="ORF">F4553_007560</name>
</gene>
<accession>A0A841C2K5</accession>
<proteinExistence type="predicted"/>
<reference evidence="3 4" key="1">
    <citation type="submission" date="2020-08" db="EMBL/GenBank/DDBJ databases">
        <title>Sequencing the genomes of 1000 actinobacteria strains.</title>
        <authorList>
            <person name="Klenk H.-P."/>
        </authorList>
    </citation>
    <scope>NUCLEOTIDE SEQUENCE [LARGE SCALE GENOMIC DNA]</scope>
    <source>
        <strain evidence="3 4">DSM 45362</strain>
    </source>
</reference>
<keyword evidence="4" id="KW-1185">Reference proteome</keyword>
<dbReference type="CDD" id="cd05403">
    <property type="entry name" value="NT_KNTase_like"/>
    <property type="match status" value="1"/>
</dbReference>
<dbReference type="RefSeq" id="WP_184845987.1">
    <property type="nucleotide sequence ID" value="NZ_JACHMN010000003.1"/>
</dbReference>
<dbReference type="EMBL" id="JACHMN010000003">
    <property type="protein sequence ID" value="MBB5874126.1"/>
    <property type="molecule type" value="Genomic_DNA"/>
</dbReference>
<dbReference type="SUPFAM" id="SSF81301">
    <property type="entry name" value="Nucleotidyltransferase"/>
    <property type="match status" value="1"/>
</dbReference>
<feature type="domain" description="Adenylyltransferase AadA C-terminal" evidence="2">
    <location>
        <begin position="167"/>
        <end position="252"/>
    </location>
</feature>
<dbReference type="GO" id="GO:0009012">
    <property type="term" value="F:aminoglycoside 3''-adenylyltransferase activity"/>
    <property type="evidence" value="ECO:0007669"/>
    <property type="project" value="UniProtKB-EC"/>
</dbReference>
<evidence type="ECO:0000259" key="2">
    <source>
        <dbReference type="Pfam" id="PF13427"/>
    </source>
</evidence>
<keyword evidence="1 3" id="KW-0808">Transferase</keyword>
<dbReference type="EC" id="2.7.7.47" evidence="3"/>
<protein>
    <submittedName>
        <fullName evidence="3">Streptomycin 3'-adenylyltransferase</fullName>
        <ecNumber evidence="3">2.7.7.47</ecNumber>
    </submittedName>
</protein>
<dbReference type="InterPro" id="IPR043519">
    <property type="entry name" value="NT_sf"/>
</dbReference>
<evidence type="ECO:0000313" key="4">
    <source>
        <dbReference type="Proteomes" id="UP000587527"/>
    </source>
</evidence>
<name>A0A841C2K5_9ACTN</name>
<evidence type="ECO:0000313" key="3">
    <source>
        <dbReference type="EMBL" id="MBB5874126.1"/>
    </source>
</evidence>